<keyword evidence="3" id="KW-1185">Reference proteome</keyword>
<proteinExistence type="predicted"/>
<evidence type="ECO:0000313" key="3">
    <source>
        <dbReference type="Proteomes" id="UP000095094"/>
    </source>
</evidence>
<dbReference type="RefSeq" id="WP_069664915.1">
    <property type="nucleotide sequence ID" value="NZ_JBHUJJ010000001.1"/>
</dbReference>
<dbReference type="OrthoDB" id="2134424at2"/>
<keyword evidence="1" id="KW-1133">Transmembrane helix</keyword>
<dbReference type="EMBL" id="MIJY01000045">
    <property type="protein sequence ID" value="OEG09226.1"/>
    <property type="molecule type" value="Genomic_DNA"/>
</dbReference>
<feature type="transmembrane region" description="Helical" evidence="1">
    <location>
        <begin position="244"/>
        <end position="260"/>
    </location>
</feature>
<dbReference type="Pfam" id="PF06691">
    <property type="entry name" value="DUF1189"/>
    <property type="match status" value="1"/>
</dbReference>
<reference evidence="3" key="1">
    <citation type="submission" date="2016-09" db="EMBL/GenBank/DDBJ databases">
        <authorList>
            <person name="Gulvik C.A."/>
        </authorList>
    </citation>
    <scope>NUCLEOTIDE SEQUENCE [LARGE SCALE GENOMIC DNA]</scope>
    <source>
        <strain evidence="3">LMG 8895</strain>
    </source>
</reference>
<gene>
    <name evidence="2" type="ORF">BCR25_11710</name>
</gene>
<dbReference type="PATRIC" id="fig|332950.4.peg.3213"/>
<sequence>MNTFTLFKHAIFQFSELYQAKKMSFGKVILYVIFLSVILALPITKQVFSIVQDIKSDGQKIAEKLPDFKINDGKLETAADTEGFIYQTNSIIFTFDPEGKRSLTDIEADSVGDAVSVGFLDDEFVVVLPSSGTADALFGTSQFEFPYNKGTLDGLSSQELKRTLDESNVPFWLKAVVFLVTLYPAFINLIINLLLITVGANLYSKVRLYKLRFMDCLKIVVYSATLPVIISSFLQFFSRPFDDSFLIIFVTLLIFFFATRNEQRQEPPVI</sequence>
<accession>A0A1E5G943</accession>
<name>A0A1E5G943_9ENTE</name>
<feature type="transmembrane region" description="Helical" evidence="1">
    <location>
        <begin position="171"/>
        <end position="198"/>
    </location>
</feature>
<feature type="transmembrane region" description="Helical" evidence="1">
    <location>
        <begin position="219"/>
        <end position="238"/>
    </location>
</feature>
<protein>
    <recommendedName>
        <fullName evidence="4">DUF1189 domain-containing protein</fullName>
    </recommendedName>
</protein>
<dbReference type="Proteomes" id="UP000095094">
    <property type="component" value="Unassembled WGS sequence"/>
</dbReference>
<organism evidence="2 3">
    <name type="scientific">Enterococcus termitis</name>
    <dbReference type="NCBI Taxonomy" id="332950"/>
    <lineage>
        <taxon>Bacteria</taxon>
        <taxon>Bacillati</taxon>
        <taxon>Bacillota</taxon>
        <taxon>Bacilli</taxon>
        <taxon>Lactobacillales</taxon>
        <taxon>Enterococcaceae</taxon>
        <taxon>Enterococcus</taxon>
    </lineage>
</organism>
<keyword evidence="1" id="KW-0812">Transmembrane</keyword>
<dbReference type="AlphaFoldDB" id="A0A1E5G943"/>
<dbReference type="InterPro" id="IPR009574">
    <property type="entry name" value="DUF1189"/>
</dbReference>
<evidence type="ECO:0000256" key="1">
    <source>
        <dbReference type="SAM" id="Phobius"/>
    </source>
</evidence>
<feature type="transmembrane region" description="Helical" evidence="1">
    <location>
        <begin position="28"/>
        <end position="48"/>
    </location>
</feature>
<keyword evidence="1" id="KW-0472">Membrane</keyword>
<evidence type="ECO:0008006" key="4">
    <source>
        <dbReference type="Google" id="ProtNLM"/>
    </source>
</evidence>
<comment type="caution">
    <text evidence="2">The sequence shown here is derived from an EMBL/GenBank/DDBJ whole genome shotgun (WGS) entry which is preliminary data.</text>
</comment>
<evidence type="ECO:0000313" key="2">
    <source>
        <dbReference type="EMBL" id="OEG09226.1"/>
    </source>
</evidence>